<sequence>MSSGIWPRVIFSFERPDNFSRVLNQLVVNSFERLWRCFASQALICLEMHSIL</sequence>
<dbReference type="Proteomes" id="UP000541444">
    <property type="component" value="Unassembled WGS sequence"/>
</dbReference>
<name>A0A7J7MAB9_9MAGN</name>
<evidence type="ECO:0000313" key="1">
    <source>
        <dbReference type="EMBL" id="KAF6151846.1"/>
    </source>
</evidence>
<keyword evidence="2" id="KW-1185">Reference proteome</keyword>
<dbReference type="AlphaFoldDB" id="A0A7J7MAB9"/>
<reference evidence="1 2" key="1">
    <citation type="journal article" date="2020" name="IScience">
        <title>Genome Sequencing of the Endangered Kingdonia uniflora (Circaeasteraceae, Ranunculales) Reveals Potential Mechanisms of Evolutionary Specialization.</title>
        <authorList>
            <person name="Sun Y."/>
            <person name="Deng T."/>
            <person name="Zhang A."/>
            <person name="Moore M.J."/>
            <person name="Landis J.B."/>
            <person name="Lin N."/>
            <person name="Zhang H."/>
            <person name="Zhang X."/>
            <person name="Huang J."/>
            <person name="Zhang X."/>
            <person name="Sun H."/>
            <person name="Wang H."/>
        </authorList>
    </citation>
    <scope>NUCLEOTIDE SEQUENCE [LARGE SCALE GENOMIC DNA]</scope>
    <source>
        <strain evidence="1">TB1705</strain>
        <tissue evidence="1">Leaf</tissue>
    </source>
</reference>
<comment type="caution">
    <text evidence="1">The sequence shown here is derived from an EMBL/GenBank/DDBJ whole genome shotgun (WGS) entry which is preliminary data.</text>
</comment>
<evidence type="ECO:0000313" key="2">
    <source>
        <dbReference type="Proteomes" id="UP000541444"/>
    </source>
</evidence>
<gene>
    <name evidence="1" type="ORF">GIB67_010420</name>
</gene>
<accession>A0A7J7MAB9</accession>
<protein>
    <submittedName>
        <fullName evidence="1">Uncharacterized protein</fullName>
    </submittedName>
</protein>
<proteinExistence type="predicted"/>
<organism evidence="1 2">
    <name type="scientific">Kingdonia uniflora</name>
    <dbReference type="NCBI Taxonomy" id="39325"/>
    <lineage>
        <taxon>Eukaryota</taxon>
        <taxon>Viridiplantae</taxon>
        <taxon>Streptophyta</taxon>
        <taxon>Embryophyta</taxon>
        <taxon>Tracheophyta</taxon>
        <taxon>Spermatophyta</taxon>
        <taxon>Magnoliopsida</taxon>
        <taxon>Ranunculales</taxon>
        <taxon>Circaeasteraceae</taxon>
        <taxon>Kingdonia</taxon>
    </lineage>
</organism>
<dbReference type="EMBL" id="JACGCM010001659">
    <property type="protein sequence ID" value="KAF6151846.1"/>
    <property type="molecule type" value="Genomic_DNA"/>
</dbReference>